<protein>
    <submittedName>
        <fullName evidence="6">Cell division ATP-binding protein FtsE</fullName>
    </submittedName>
</protein>
<dbReference type="PATRIC" id="fig|271.14.peg.2360"/>
<gene>
    <name evidence="6" type="primary">ftsE</name>
    <name evidence="6" type="ORF">BVI061214_02285</name>
</gene>
<dbReference type="Pfam" id="PF00005">
    <property type="entry name" value="ABC_tran"/>
    <property type="match status" value="1"/>
</dbReference>
<dbReference type="AlphaFoldDB" id="A0A0M9AI35"/>
<dbReference type="InterPro" id="IPR017871">
    <property type="entry name" value="ABC_transporter-like_CS"/>
</dbReference>
<dbReference type="SUPFAM" id="SSF52540">
    <property type="entry name" value="P-loop containing nucleoside triphosphate hydrolases"/>
    <property type="match status" value="1"/>
</dbReference>
<organism evidence="6 7">
    <name type="scientific">Thermus aquaticus</name>
    <dbReference type="NCBI Taxonomy" id="271"/>
    <lineage>
        <taxon>Bacteria</taxon>
        <taxon>Thermotogati</taxon>
        <taxon>Deinococcota</taxon>
        <taxon>Deinococci</taxon>
        <taxon>Thermales</taxon>
        <taxon>Thermaceae</taxon>
        <taxon>Thermus</taxon>
    </lineage>
</organism>
<dbReference type="SMART" id="SM00382">
    <property type="entry name" value="AAA"/>
    <property type="match status" value="1"/>
</dbReference>
<evidence type="ECO:0000256" key="1">
    <source>
        <dbReference type="ARBA" id="ARBA00005417"/>
    </source>
</evidence>
<evidence type="ECO:0000256" key="2">
    <source>
        <dbReference type="ARBA" id="ARBA00022741"/>
    </source>
</evidence>
<evidence type="ECO:0000256" key="3">
    <source>
        <dbReference type="ARBA" id="ARBA00022840"/>
    </source>
</evidence>
<accession>A0A0M9AI35</accession>
<feature type="domain" description="ABC transporter" evidence="5">
    <location>
        <begin position="4"/>
        <end position="238"/>
    </location>
</feature>
<dbReference type="GO" id="GO:0022857">
    <property type="term" value="F:transmembrane transporter activity"/>
    <property type="evidence" value="ECO:0007669"/>
    <property type="project" value="TreeGrafter"/>
</dbReference>
<evidence type="ECO:0000313" key="7">
    <source>
        <dbReference type="Proteomes" id="UP000037685"/>
    </source>
</evidence>
<evidence type="ECO:0000313" key="6">
    <source>
        <dbReference type="EMBL" id="KOX91081.1"/>
    </source>
</evidence>
<sequence>MIAFHRVSLEYPRTGTKALYGVSLEVKKGEFVYVVGHSGAGKSTLLSLILRRLVPTQGAVYFAGQNLKALKGDGIAFHRRRIGMVFQDHRLLADMTVEENLRFVLQVQGVPPREWPERIATALRRVGLFHKKRAFPEELSVGEAQRVALARALLLDPPVILADEPTGNLDPENALQVLDILKAAHQRGATVVVATHSRELLEAYPARVVVLKAGQVVRDERPGEGGSIRVREGPDWGGKEEA</sequence>
<keyword evidence="3 6" id="KW-0067">ATP-binding</keyword>
<dbReference type="InterPro" id="IPR027417">
    <property type="entry name" value="P-loop_NTPase"/>
</dbReference>
<comment type="caution">
    <text evidence="6">The sequence shown here is derived from an EMBL/GenBank/DDBJ whole genome shotgun (WGS) entry which is preliminary data.</text>
</comment>
<dbReference type="Proteomes" id="UP000037685">
    <property type="component" value="Unassembled WGS sequence"/>
</dbReference>
<dbReference type="PROSITE" id="PS50893">
    <property type="entry name" value="ABC_TRANSPORTER_2"/>
    <property type="match status" value="1"/>
</dbReference>
<dbReference type="EMBL" id="LHCI01000106">
    <property type="protein sequence ID" value="KOX91081.1"/>
    <property type="molecule type" value="Genomic_DNA"/>
</dbReference>
<dbReference type="PANTHER" id="PTHR24220">
    <property type="entry name" value="IMPORT ATP-BINDING PROTEIN"/>
    <property type="match status" value="1"/>
</dbReference>
<dbReference type="GO" id="GO:0016887">
    <property type="term" value="F:ATP hydrolysis activity"/>
    <property type="evidence" value="ECO:0007669"/>
    <property type="project" value="InterPro"/>
</dbReference>
<proteinExistence type="inferred from homology"/>
<dbReference type="InterPro" id="IPR003593">
    <property type="entry name" value="AAA+_ATPase"/>
</dbReference>
<keyword evidence="2" id="KW-0547">Nucleotide-binding</keyword>
<feature type="region of interest" description="Disordered" evidence="4">
    <location>
        <begin position="221"/>
        <end position="242"/>
    </location>
</feature>
<dbReference type="PANTHER" id="PTHR24220:SF470">
    <property type="entry name" value="CELL DIVISION ATP-BINDING PROTEIN FTSE"/>
    <property type="match status" value="1"/>
</dbReference>
<evidence type="ECO:0000259" key="5">
    <source>
        <dbReference type="PROSITE" id="PS50893"/>
    </source>
</evidence>
<dbReference type="GO" id="GO:0005886">
    <property type="term" value="C:plasma membrane"/>
    <property type="evidence" value="ECO:0007669"/>
    <property type="project" value="UniProtKB-ARBA"/>
</dbReference>
<name>A0A0M9AI35_THEAQ</name>
<dbReference type="GO" id="GO:0051301">
    <property type="term" value="P:cell division"/>
    <property type="evidence" value="ECO:0007669"/>
    <property type="project" value="UniProtKB-KW"/>
</dbReference>
<keyword evidence="6" id="KW-0132">Cell division</keyword>
<dbReference type="Gene3D" id="3.40.50.300">
    <property type="entry name" value="P-loop containing nucleotide triphosphate hydrolases"/>
    <property type="match status" value="1"/>
</dbReference>
<dbReference type="FunFam" id="3.40.50.300:FF:000056">
    <property type="entry name" value="Cell division ATP-binding protein FtsE"/>
    <property type="match status" value="1"/>
</dbReference>
<evidence type="ECO:0000256" key="4">
    <source>
        <dbReference type="SAM" id="MobiDB-lite"/>
    </source>
</evidence>
<reference evidence="6 7" key="1">
    <citation type="submission" date="2015-07" db="EMBL/GenBank/DDBJ databases">
        <authorList>
            <person name="Noorani M."/>
        </authorList>
    </citation>
    <scope>NUCLEOTIDE SEQUENCE [LARGE SCALE GENOMIC DNA]</scope>
    <source>
        <strain evidence="7">ATCC 25104 / DSM 625 / JCM 10724 / NBRC 103206 / NCIMB 11243 / YT-1</strain>
    </source>
</reference>
<dbReference type="RefSeq" id="WP_053768490.1">
    <property type="nucleotide sequence ID" value="NZ_LHCI01000106.1"/>
</dbReference>
<keyword evidence="6" id="KW-0131">Cell cycle</keyword>
<dbReference type="InterPro" id="IPR003439">
    <property type="entry name" value="ABC_transporter-like_ATP-bd"/>
</dbReference>
<dbReference type="PROSITE" id="PS00211">
    <property type="entry name" value="ABC_TRANSPORTER_1"/>
    <property type="match status" value="1"/>
</dbReference>
<comment type="similarity">
    <text evidence="1">Belongs to the ABC transporter superfamily.</text>
</comment>
<dbReference type="InterPro" id="IPR015854">
    <property type="entry name" value="ABC_transpr_LolD-like"/>
</dbReference>
<dbReference type="GO" id="GO:0005524">
    <property type="term" value="F:ATP binding"/>
    <property type="evidence" value="ECO:0007669"/>
    <property type="project" value="UniProtKB-KW"/>
</dbReference>